<evidence type="ECO:0008006" key="4">
    <source>
        <dbReference type="Google" id="ProtNLM"/>
    </source>
</evidence>
<evidence type="ECO:0000256" key="1">
    <source>
        <dbReference type="SAM" id="Phobius"/>
    </source>
</evidence>
<proteinExistence type="predicted"/>
<protein>
    <recommendedName>
        <fullName evidence="4">DUF2721 domain-containing protein</fullName>
    </recommendedName>
</protein>
<evidence type="ECO:0000313" key="3">
    <source>
        <dbReference type="Proteomes" id="UP000462435"/>
    </source>
</evidence>
<feature type="transmembrane region" description="Helical" evidence="1">
    <location>
        <begin position="86"/>
        <end position="104"/>
    </location>
</feature>
<sequence length="155" mass="17167">MMRQVLRYGLYLLVSYAAVWGSERLGSDFLRDFLTRNLITLLVALIAINTATRTALLSKLKEFGQQRAVGFSHTSRQLRIALYEQFGLMAVAIVACILATSAAVAPYPLVLTGALVALGATFIGSLQIIFDTGQAVLILLEKEHEQEHEQEQERE</sequence>
<reference evidence="3" key="1">
    <citation type="journal article" date="2020" name="MBio">
        <title>Horizontal gene transfer to a defensive symbiont with a reduced genome amongst a multipartite beetle microbiome.</title>
        <authorList>
            <person name="Waterworth S.C."/>
            <person name="Florez L.V."/>
            <person name="Rees E.R."/>
            <person name="Hertweck C."/>
            <person name="Kaltenpoth M."/>
            <person name="Kwan J.C."/>
        </authorList>
    </citation>
    <scope>NUCLEOTIDE SEQUENCE [LARGE SCALE GENOMIC DNA]</scope>
</reference>
<dbReference type="EMBL" id="WNDX01000138">
    <property type="protein sequence ID" value="KAF1040342.1"/>
    <property type="molecule type" value="Genomic_DNA"/>
</dbReference>
<gene>
    <name evidence="2" type="ORF">GAK35_03513</name>
</gene>
<keyword evidence="1" id="KW-1133">Transmembrane helix</keyword>
<accession>A0A7V8FU57</accession>
<organism evidence="2 3">
    <name type="scientific">Herbaspirillum frisingense</name>
    <dbReference type="NCBI Taxonomy" id="92645"/>
    <lineage>
        <taxon>Bacteria</taxon>
        <taxon>Pseudomonadati</taxon>
        <taxon>Pseudomonadota</taxon>
        <taxon>Betaproteobacteria</taxon>
        <taxon>Burkholderiales</taxon>
        <taxon>Oxalobacteraceae</taxon>
        <taxon>Herbaspirillum</taxon>
    </lineage>
</organism>
<keyword evidence="1" id="KW-0812">Transmembrane</keyword>
<evidence type="ECO:0000313" key="2">
    <source>
        <dbReference type="EMBL" id="KAF1040342.1"/>
    </source>
</evidence>
<name>A0A7V8FU57_9BURK</name>
<dbReference type="AlphaFoldDB" id="A0A7V8FU57"/>
<dbReference type="Proteomes" id="UP000462435">
    <property type="component" value="Unassembled WGS sequence"/>
</dbReference>
<comment type="caution">
    <text evidence="2">The sequence shown here is derived from an EMBL/GenBank/DDBJ whole genome shotgun (WGS) entry which is preliminary data.</text>
</comment>
<feature type="transmembrane region" description="Helical" evidence="1">
    <location>
        <begin position="33"/>
        <end position="51"/>
    </location>
</feature>
<feature type="transmembrane region" description="Helical" evidence="1">
    <location>
        <begin position="110"/>
        <end position="130"/>
    </location>
</feature>
<keyword evidence="1" id="KW-0472">Membrane</keyword>